<dbReference type="PANTHER" id="PTHR31058">
    <property type="entry name" value="ZINC FINGER C4H2 DOMAIN-CONTAINING PROTEIN"/>
    <property type="match status" value="1"/>
</dbReference>
<dbReference type="AlphaFoldDB" id="A0AAF3ETH1"/>
<dbReference type="InterPro" id="IPR044069">
    <property type="entry name" value="ZF_C4H2"/>
</dbReference>
<feature type="domain" description="C4H2-type" evidence="2">
    <location>
        <begin position="159"/>
        <end position="201"/>
    </location>
</feature>
<name>A0AAF3ETH1_9BILA</name>
<dbReference type="Pfam" id="PF10146">
    <property type="entry name" value="zf-C4H2"/>
    <property type="match status" value="2"/>
</dbReference>
<sequence length="203" mass="23779">MDLQMCTNELMGLADISERMKILQKARRDFAEESSIWRTNKAFFEECAKTVDELENERKEHAEELRQINQDINLLEDMLKNLHSTTNMKREELSRKARILRHEMTLLNRYIELCGDESLQPLVFDEDFDASLKQLLRPFPLPMPVIPPGFLPKWPLSFISNSKMKNCEACGGQIHRNAPTCPLCKSRTVSRNPKRKRKDQQNF</sequence>
<protein>
    <recommendedName>
        <fullName evidence="2">C4H2-type domain-containing protein</fullName>
    </recommendedName>
</protein>
<reference evidence="4" key="1">
    <citation type="submission" date="2024-02" db="UniProtKB">
        <authorList>
            <consortium name="WormBaseParasite"/>
        </authorList>
    </citation>
    <scope>IDENTIFICATION</scope>
</reference>
<evidence type="ECO:0000259" key="2">
    <source>
        <dbReference type="PROSITE" id="PS51896"/>
    </source>
</evidence>
<dbReference type="GO" id="GO:0005634">
    <property type="term" value="C:nucleus"/>
    <property type="evidence" value="ECO:0007669"/>
    <property type="project" value="TreeGrafter"/>
</dbReference>
<evidence type="ECO:0000313" key="3">
    <source>
        <dbReference type="Proteomes" id="UP000887575"/>
    </source>
</evidence>
<organism evidence="3 4">
    <name type="scientific">Mesorhabditis belari</name>
    <dbReference type="NCBI Taxonomy" id="2138241"/>
    <lineage>
        <taxon>Eukaryota</taxon>
        <taxon>Metazoa</taxon>
        <taxon>Ecdysozoa</taxon>
        <taxon>Nematoda</taxon>
        <taxon>Chromadorea</taxon>
        <taxon>Rhabditida</taxon>
        <taxon>Rhabditina</taxon>
        <taxon>Rhabditomorpha</taxon>
        <taxon>Rhabditoidea</taxon>
        <taxon>Rhabditidae</taxon>
        <taxon>Mesorhabditinae</taxon>
        <taxon>Mesorhabditis</taxon>
    </lineage>
</organism>
<dbReference type="GO" id="GO:0045666">
    <property type="term" value="P:positive regulation of neuron differentiation"/>
    <property type="evidence" value="ECO:0007669"/>
    <property type="project" value="TreeGrafter"/>
</dbReference>
<keyword evidence="3" id="KW-1185">Reference proteome</keyword>
<dbReference type="WBParaSite" id="MBELARI_LOCUS17444">
    <property type="protein sequence ID" value="MBELARI_LOCUS17444"/>
    <property type="gene ID" value="MBELARI_LOCUS17444"/>
</dbReference>
<evidence type="ECO:0000256" key="1">
    <source>
        <dbReference type="SAM" id="Coils"/>
    </source>
</evidence>
<dbReference type="PANTHER" id="PTHR31058:SF2">
    <property type="entry name" value="ZINC FINGER C4H2 DOMAIN-CONTAINING PROTEIN"/>
    <property type="match status" value="1"/>
</dbReference>
<keyword evidence="1" id="KW-0175">Coiled coil</keyword>
<proteinExistence type="predicted"/>
<evidence type="ECO:0000313" key="4">
    <source>
        <dbReference type="WBParaSite" id="MBELARI_LOCUS17444"/>
    </source>
</evidence>
<feature type="coiled-coil region" evidence="1">
    <location>
        <begin position="13"/>
        <end position="85"/>
    </location>
</feature>
<dbReference type="PROSITE" id="PS51896">
    <property type="entry name" value="ZF_C4H2"/>
    <property type="match status" value="1"/>
</dbReference>
<accession>A0AAF3ETH1</accession>
<dbReference type="Proteomes" id="UP000887575">
    <property type="component" value="Unassembled WGS sequence"/>
</dbReference>
<dbReference type="InterPro" id="IPR018482">
    <property type="entry name" value="Znf-C4H2"/>
</dbReference>